<dbReference type="NCBIfam" id="TIGR00125">
    <property type="entry name" value="cyt_tran_rel"/>
    <property type="match status" value="1"/>
</dbReference>
<keyword evidence="2 7" id="KW-0808">Transferase</keyword>
<accession>A0A2X4Y7F4</accession>
<dbReference type="InterPro" id="IPR020084">
    <property type="entry name" value="NUDIX_hydrolase_CS"/>
</dbReference>
<dbReference type="PANTHER" id="PTHR21342">
    <property type="entry name" value="PHOSPHOPANTETHEINE ADENYLYLTRANSFERASE"/>
    <property type="match status" value="1"/>
</dbReference>
<evidence type="ECO:0000256" key="1">
    <source>
        <dbReference type="ARBA" id="ARBA00001946"/>
    </source>
</evidence>
<dbReference type="Gene3D" id="3.90.79.10">
    <property type="entry name" value="Nucleoside Triphosphate Pyrophosphohydrolase"/>
    <property type="match status" value="1"/>
</dbReference>
<dbReference type="PROSITE" id="PS00893">
    <property type="entry name" value="NUDIX_BOX"/>
    <property type="match status" value="1"/>
</dbReference>
<evidence type="ECO:0000256" key="4">
    <source>
        <dbReference type="ARBA" id="ARBA00022801"/>
    </source>
</evidence>
<evidence type="ECO:0000259" key="6">
    <source>
        <dbReference type="PROSITE" id="PS51462"/>
    </source>
</evidence>
<dbReference type="Proteomes" id="UP000249005">
    <property type="component" value="Chromosome 1"/>
</dbReference>
<evidence type="ECO:0000313" key="8">
    <source>
        <dbReference type="Proteomes" id="UP000249005"/>
    </source>
</evidence>
<dbReference type="PROSITE" id="PS51462">
    <property type="entry name" value="NUDIX"/>
    <property type="match status" value="1"/>
</dbReference>
<keyword evidence="8" id="KW-1185">Reference proteome</keyword>
<evidence type="ECO:0000256" key="3">
    <source>
        <dbReference type="ARBA" id="ARBA00022695"/>
    </source>
</evidence>
<dbReference type="NCBIfam" id="NF003788">
    <property type="entry name" value="PRK05379.1-5"/>
    <property type="match status" value="1"/>
</dbReference>
<dbReference type="Pfam" id="PF00293">
    <property type="entry name" value="NUDIX"/>
    <property type="match status" value="1"/>
</dbReference>
<feature type="domain" description="Nudix hydrolase" evidence="6">
    <location>
        <begin position="213"/>
        <end position="349"/>
    </location>
</feature>
<sequence>MTKPYDFTVFIGRFQPFHHGHLAVVREGLNQADKMIVLIGSAWEPRSPRNPWTHQEREEMLRRCLAPEENARLLCLPLMDVMYNDELWVRNVQSTVNGLVTAHHLSPHRPAKVALIGHKKDSTGFYLSLFPQWHSVSIDSVRDISATPLREAFFTDEPRSVLDEQVQLGVLPPQVANYLAEFAQKASGYSQVHDEITFIKKYREAWKAAPYPPVFVTVDAVVIQSGHILLIERRASPGKGLWALPGGFVDQGERLLEACLRELREETRLKVPTPVLKGSIRQQGVYDAPYRSARGRTITHAFYIELAPDTALPKVKGGDDARAARWVPLSELDPQVMFEDHYFIIQHMLGTG</sequence>
<dbReference type="GO" id="GO:0016779">
    <property type="term" value="F:nucleotidyltransferase activity"/>
    <property type="evidence" value="ECO:0007669"/>
    <property type="project" value="UniProtKB-KW"/>
</dbReference>
<evidence type="ECO:0000256" key="2">
    <source>
        <dbReference type="ARBA" id="ARBA00022679"/>
    </source>
</evidence>
<keyword evidence="4 5" id="KW-0378">Hydrolase</keyword>
<dbReference type="EMBL" id="LS483470">
    <property type="protein sequence ID" value="SQI44414.1"/>
    <property type="molecule type" value="Genomic_DNA"/>
</dbReference>
<protein>
    <submittedName>
        <fullName evidence="7">Bifunctional NMN adenylyltransferase/Nudix hydrolase</fullName>
    </submittedName>
</protein>
<keyword evidence="3 7" id="KW-0548">Nucleotidyltransferase</keyword>
<organism evidence="7 8">
    <name type="scientific">Leminorella richardii</name>
    <dbReference type="NCBI Taxonomy" id="158841"/>
    <lineage>
        <taxon>Bacteria</taxon>
        <taxon>Pseudomonadati</taxon>
        <taxon>Pseudomonadota</taxon>
        <taxon>Gammaproteobacteria</taxon>
        <taxon>Enterobacterales</taxon>
        <taxon>Budviciaceae</taxon>
        <taxon>Leminorella</taxon>
    </lineage>
</organism>
<name>A0A2X4Y7F4_9GAMM</name>
<comment type="cofactor">
    <cofactor evidence="1">
        <name>Mg(2+)</name>
        <dbReference type="ChEBI" id="CHEBI:18420"/>
    </cofactor>
</comment>
<dbReference type="SUPFAM" id="SSF52374">
    <property type="entry name" value="Nucleotidylyl transferase"/>
    <property type="match status" value="1"/>
</dbReference>
<dbReference type="InterPro" id="IPR014729">
    <property type="entry name" value="Rossmann-like_a/b/a_fold"/>
</dbReference>
<dbReference type="Pfam" id="PF01467">
    <property type="entry name" value="CTP_transf_like"/>
    <property type="match status" value="1"/>
</dbReference>
<dbReference type="SUPFAM" id="SSF55811">
    <property type="entry name" value="Nudix"/>
    <property type="match status" value="1"/>
</dbReference>
<reference evidence="7 8" key="1">
    <citation type="submission" date="2018-06" db="EMBL/GenBank/DDBJ databases">
        <authorList>
            <consortium name="Pathogen Informatics"/>
            <person name="Doyle S."/>
        </authorList>
    </citation>
    <scope>NUCLEOTIDE SEQUENCE [LARGE SCALE GENOMIC DNA]</scope>
    <source>
        <strain evidence="7 8">NCTC12151</strain>
    </source>
</reference>
<dbReference type="NCBIfam" id="NF003786">
    <property type="entry name" value="PRK05379.1-2"/>
    <property type="match status" value="1"/>
</dbReference>
<dbReference type="InterPro" id="IPR015797">
    <property type="entry name" value="NUDIX_hydrolase-like_dom_sf"/>
</dbReference>
<dbReference type="InterPro" id="IPR020476">
    <property type="entry name" value="Nudix_hydrolase"/>
</dbReference>
<dbReference type="Gene3D" id="3.40.50.620">
    <property type="entry name" value="HUPs"/>
    <property type="match status" value="1"/>
</dbReference>
<proteinExistence type="inferred from homology"/>
<dbReference type="OrthoDB" id="542521at2"/>
<evidence type="ECO:0000313" key="7">
    <source>
        <dbReference type="EMBL" id="SQI44414.1"/>
    </source>
</evidence>
<comment type="similarity">
    <text evidence="5">Belongs to the Nudix hydrolase family.</text>
</comment>
<dbReference type="PRINTS" id="PR00502">
    <property type="entry name" value="NUDIXFAMILY"/>
</dbReference>
<dbReference type="RefSeq" id="WP_111741883.1">
    <property type="nucleotide sequence ID" value="NZ_LR698987.1"/>
</dbReference>
<dbReference type="PANTHER" id="PTHR21342:SF0">
    <property type="entry name" value="BIFUNCTIONAL NMN ADENYLYLTRANSFERASE_NUDIX HYDROLASE"/>
    <property type="match status" value="1"/>
</dbReference>
<dbReference type="GO" id="GO:0016787">
    <property type="term" value="F:hydrolase activity"/>
    <property type="evidence" value="ECO:0007669"/>
    <property type="project" value="UniProtKB-KW"/>
</dbReference>
<dbReference type="CDD" id="cd18873">
    <property type="entry name" value="NUDIX_NadM_like"/>
    <property type="match status" value="1"/>
</dbReference>
<dbReference type="AlphaFoldDB" id="A0A2X4Y7F4"/>
<dbReference type="InterPro" id="IPR004821">
    <property type="entry name" value="Cyt_trans-like"/>
</dbReference>
<evidence type="ECO:0000256" key="5">
    <source>
        <dbReference type="RuleBase" id="RU003476"/>
    </source>
</evidence>
<dbReference type="InterPro" id="IPR000086">
    <property type="entry name" value="NUDIX_hydrolase_dom"/>
</dbReference>
<dbReference type="KEGG" id="lri:NCTC12151_03650"/>
<gene>
    <name evidence="7" type="ORF">NCTC12151_03650</name>
</gene>